<sequence length="69" mass="7967">MSQAEFASWLEFYNRYPFDDMHTIHRPAALIAQSMRGGEIGPLIDWLQPRDTEFTDADRKTLAAFGFKS</sequence>
<dbReference type="EMBL" id="CP021109">
    <property type="protein sequence ID" value="ARP86298.1"/>
    <property type="molecule type" value="Genomic_DNA"/>
</dbReference>
<dbReference type="InterPro" id="IPR009350">
    <property type="entry name" value="Phage_tail_T"/>
</dbReference>
<feature type="domain" description="Minor tail T" evidence="1">
    <location>
        <begin position="2"/>
        <end position="57"/>
    </location>
</feature>
<reference evidence="2 3" key="1">
    <citation type="submission" date="2017-05" db="EMBL/GenBank/DDBJ databases">
        <title>Complete and WGS of Bordetella genogroups.</title>
        <authorList>
            <person name="Spilker T."/>
            <person name="LiPuma J."/>
        </authorList>
    </citation>
    <scope>NUCLEOTIDE SEQUENCE [LARGE SCALE GENOMIC DNA]</scope>
    <source>
        <strain evidence="2 3">AU17164</strain>
    </source>
</reference>
<proteinExistence type="predicted"/>
<dbReference type="AlphaFoldDB" id="A0A1W6YYZ5"/>
<evidence type="ECO:0000313" key="2">
    <source>
        <dbReference type="EMBL" id="ARP86298.1"/>
    </source>
</evidence>
<dbReference type="RefSeq" id="WP_086072135.1">
    <property type="nucleotide sequence ID" value="NZ_CP021109.1"/>
</dbReference>
<name>A0A1W6YYZ5_9BORD</name>
<evidence type="ECO:0000313" key="3">
    <source>
        <dbReference type="Proteomes" id="UP000194139"/>
    </source>
</evidence>
<keyword evidence="3" id="KW-1185">Reference proteome</keyword>
<dbReference type="Pfam" id="PF06223">
    <property type="entry name" value="Phage_tail_T"/>
    <property type="match status" value="1"/>
</dbReference>
<evidence type="ECO:0000259" key="1">
    <source>
        <dbReference type="Pfam" id="PF06223"/>
    </source>
</evidence>
<organism evidence="2 3">
    <name type="scientific">Bordetella genomosp. 9</name>
    <dbReference type="NCBI Taxonomy" id="1416803"/>
    <lineage>
        <taxon>Bacteria</taxon>
        <taxon>Pseudomonadati</taxon>
        <taxon>Pseudomonadota</taxon>
        <taxon>Betaproteobacteria</taxon>
        <taxon>Burkholderiales</taxon>
        <taxon>Alcaligenaceae</taxon>
        <taxon>Bordetella</taxon>
    </lineage>
</organism>
<accession>A0A1W6YYZ5</accession>
<gene>
    <name evidence="2" type="ORF">CAL13_08875</name>
</gene>
<dbReference type="Proteomes" id="UP000194139">
    <property type="component" value="Chromosome"/>
</dbReference>
<protein>
    <recommendedName>
        <fullName evidence="1">Minor tail T domain-containing protein</fullName>
    </recommendedName>
</protein>